<dbReference type="Pfam" id="PF00503">
    <property type="entry name" value="G-alpha"/>
    <property type="match status" value="1"/>
</dbReference>
<comment type="caution">
    <text evidence="4">The sequence shown here is derived from an EMBL/GenBank/DDBJ whole genome shotgun (WGS) entry which is preliminary data.</text>
</comment>
<dbReference type="Gene3D" id="1.10.400.10">
    <property type="entry name" value="GI Alpha 1, domain 2-like"/>
    <property type="match status" value="1"/>
</dbReference>
<protein>
    <submittedName>
        <fullName evidence="4">Guanine nucleotide-binding protein subunit alpha-14</fullName>
    </submittedName>
</protein>
<evidence type="ECO:0000256" key="1">
    <source>
        <dbReference type="ARBA" id="ARBA00022741"/>
    </source>
</evidence>
<keyword evidence="1" id="KW-0547">Nucleotide-binding</keyword>
<dbReference type="SMART" id="SM00275">
    <property type="entry name" value="G_alpha"/>
    <property type="match status" value="1"/>
</dbReference>
<accession>A0ABU7BTF2</accession>
<evidence type="ECO:0000256" key="3">
    <source>
        <dbReference type="ARBA" id="ARBA00023224"/>
    </source>
</evidence>
<gene>
    <name evidence="4" type="primary">GNA14_1</name>
    <name evidence="4" type="ORF">ATANTOWER_009310</name>
</gene>
<sequence length="153" mass="17716">MNECCYMSPEEKESQRISKEIDRQLKKEKGQNVELKLLLLGTGESGKSTFIKQMRIIHGKGYNESDRKSFIKLVCQNIITAIQALIEAMQTLNIDYVDDQNVSYANTLKEVDVIQVITLETRQVDAIKRVWNDHGVQQCYDRRREFQLSDSAK</sequence>
<proteinExistence type="predicted"/>
<keyword evidence="3" id="KW-0807">Transducer</keyword>
<dbReference type="SUPFAM" id="SSF52540">
    <property type="entry name" value="P-loop containing nucleoside triphosphate hydrolases"/>
    <property type="match status" value="1"/>
</dbReference>
<dbReference type="Proteomes" id="UP001345963">
    <property type="component" value="Unassembled WGS sequence"/>
</dbReference>
<dbReference type="InterPro" id="IPR027417">
    <property type="entry name" value="P-loop_NTPase"/>
</dbReference>
<keyword evidence="2" id="KW-0342">GTP-binding</keyword>
<dbReference type="PANTHER" id="PTHR10218:SF364">
    <property type="entry name" value="GUANINE NUCLEOTIDE-BINDING PROTEIN (G PROTEIN), Q POLYPEPTIDE"/>
    <property type="match status" value="1"/>
</dbReference>
<reference evidence="4 5" key="1">
    <citation type="submission" date="2021-07" db="EMBL/GenBank/DDBJ databases">
        <authorList>
            <person name="Palmer J.M."/>
        </authorList>
    </citation>
    <scope>NUCLEOTIDE SEQUENCE [LARGE SCALE GENOMIC DNA]</scope>
    <source>
        <strain evidence="4 5">AT_MEX2019</strain>
        <tissue evidence="4">Muscle</tissue>
    </source>
</reference>
<keyword evidence="5" id="KW-1185">Reference proteome</keyword>
<name>A0ABU7BTF2_9TELE</name>
<dbReference type="InterPro" id="IPR011025">
    <property type="entry name" value="GproteinA_insert"/>
</dbReference>
<evidence type="ECO:0000313" key="4">
    <source>
        <dbReference type="EMBL" id="MED6253941.1"/>
    </source>
</evidence>
<evidence type="ECO:0000256" key="2">
    <source>
        <dbReference type="ARBA" id="ARBA00023134"/>
    </source>
</evidence>
<dbReference type="PANTHER" id="PTHR10218">
    <property type="entry name" value="GTP-BINDING PROTEIN ALPHA SUBUNIT"/>
    <property type="match status" value="1"/>
</dbReference>
<dbReference type="SUPFAM" id="SSF47895">
    <property type="entry name" value="Transducin (alpha subunit), insertion domain"/>
    <property type="match status" value="1"/>
</dbReference>
<evidence type="ECO:0000313" key="5">
    <source>
        <dbReference type="Proteomes" id="UP001345963"/>
    </source>
</evidence>
<dbReference type="EMBL" id="JAHUTI010069056">
    <property type="protein sequence ID" value="MED6253941.1"/>
    <property type="molecule type" value="Genomic_DNA"/>
</dbReference>
<organism evidence="4 5">
    <name type="scientific">Ataeniobius toweri</name>
    <dbReference type="NCBI Taxonomy" id="208326"/>
    <lineage>
        <taxon>Eukaryota</taxon>
        <taxon>Metazoa</taxon>
        <taxon>Chordata</taxon>
        <taxon>Craniata</taxon>
        <taxon>Vertebrata</taxon>
        <taxon>Euteleostomi</taxon>
        <taxon>Actinopterygii</taxon>
        <taxon>Neopterygii</taxon>
        <taxon>Teleostei</taxon>
        <taxon>Neoteleostei</taxon>
        <taxon>Acanthomorphata</taxon>
        <taxon>Ovalentaria</taxon>
        <taxon>Atherinomorphae</taxon>
        <taxon>Cyprinodontiformes</taxon>
        <taxon>Goodeidae</taxon>
        <taxon>Ataeniobius</taxon>
    </lineage>
</organism>
<dbReference type="PROSITE" id="PS51882">
    <property type="entry name" value="G_ALPHA"/>
    <property type="match status" value="1"/>
</dbReference>
<dbReference type="InterPro" id="IPR001019">
    <property type="entry name" value="Gprotein_alpha_su"/>
</dbReference>